<proteinExistence type="predicted"/>
<evidence type="ECO:0000256" key="1">
    <source>
        <dbReference type="SAM" id="MobiDB-lite"/>
    </source>
</evidence>
<sequence>MLLVTRAPAYNAQRELLAARLCSHCPSAIWCFPPSLDTRWNSAGRGASAPPDRGDNGANSLNGRAVARAGAWERTVVRATTVMARDGQRERLTTLSPHRGPSLN</sequence>
<feature type="region of interest" description="Disordered" evidence="1">
    <location>
        <begin position="41"/>
        <end position="61"/>
    </location>
</feature>
<dbReference type="GeneID" id="28988074"/>
<dbReference type="AlphaFoldDB" id="A0A0J0XMY0"/>
<keyword evidence="3" id="KW-1185">Reference proteome</keyword>
<dbReference type="RefSeq" id="XP_018278956.1">
    <property type="nucleotide sequence ID" value="XM_018427471.1"/>
</dbReference>
<evidence type="ECO:0000313" key="3">
    <source>
        <dbReference type="Proteomes" id="UP000053611"/>
    </source>
</evidence>
<accession>A0A0J0XMY0</accession>
<evidence type="ECO:0000313" key="2">
    <source>
        <dbReference type="EMBL" id="KLT42465.1"/>
    </source>
</evidence>
<dbReference type="EMBL" id="KQ087205">
    <property type="protein sequence ID" value="KLT42465.1"/>
    <property type="molecule type" value="Genomic_DNA"/>
</dbReference>
<gene>
    <name evidence="2" type="ORF">CC85DRAFT_85585</name>
</gene>
<organism evidence="2 3">
    <name type="scientific">Cutaneotrichosporon oleaginosum</name>
    <dbReference type="NCBI Taxonomy" id="879819"/>
    <lineage>
        <taxon>Eukaryota</taxon>
        <taxon>Fungi</taxon>
        <taxon>Dikarya</taxon>
        <taxon>Basidiomycota</taxon>
        <taxon>Agaricomycotina</taxon>
        <taxon>Tremellomycetes</taxon>
        <taxon>Trichosporonales</taxon>
        <taxon>Trichosporonaceae</taxon>
        <taxon>Cutaneotrichosporon</taxon>
    </lineage>
</organism>
<reference evidence="2 3" key="1">
    <citation type="submission" date="2015-03" db="EMBL/GenBank/DDBJ databases">
        <title>Genomics and transcriptomics of the oil-accumulating basidiomycete yeast T. oleaginosus allow insights into substrate utilization and the diverse evolutionary trajectories of mating systems in fungi.</title>
        <authorList>
            <consortium name="DOE Joint Genome Institute"/>
            <person name="Kourist R."/>
            <person name="Kracht O."/>
            <person name="Bracharz F."/>
            <person name="Lipzen A."/>
            <person name="Nolan M."/>
            <person name="Ohm R."/>
            <person name="Grigoriev I."/>
            <person name="Sun S."/>
            <person name="Heitman J."/>
            <person name="Bruck T."/>
            <person name="Nowrousian M."/>
        </authorList>
    </citation>
    <scope>NUCLEOTIDE SEQUENCE [LARGE SCALE GENOMIC DNA]</scope>
    <source>
        <strain evidence="2 3">IBC0246</strain>
    </source>
</reference>
<name>A0A0J0XMY0_9TREE</name>
<feature type="region of interest" description="Disordered" evidence="1">
    <location>
        <begin position="84"/>
        <end position="104"/>
    </location>
</feature>
<dbReference type="Proteomes" id="UP000053611">
    <property type="component" value="Unassembled WGS sequence"/>
</dbReference>
<protein>
    <submittedName>
        <fullName evidence="2">Uncharacterized protein</fullName>
    </submittedName>
</protein>